<dbReference type="Proteomes" id="UP000297975">
    <property type="component" value="Unassembled WGS sequence"/>
</dbReference>
<dbReference type="EMBL" id="SOPW01000002">
    <property type="protein sequence ID" value="TFB24456.1"/>
    <property type="molecule type" value="Genomic_DNA"/>
</dbReference>
<sequence length="149" mass="17397">MPFDRTDYPSSLKNLNEATRLKAIEIMNAMLDEGYDEDEAIPIATEQAKEWYANANGQERQEMRDKSAKELKKHDDHNSRPELMDKGVKVFKQKDEWAVKTKTAKRPSDLYNKKDDAIERGKEIAKNKETYLEVYDQDGNVQDKFDYSN</sequence>
<comment type="caution">
    <text evidence="2">The sequence shown here is derived from an EMBL/GenBank/DDBJ whole genome shotgun (WGS) entry which is preliminary data.</text>
</comment>
<evidence type="ECO:0000256" key="1">
    <source>
        <dbReference type="SAM" id="MobiDB-lite"/>
    </source>
</evidence>
<reference evidence="2 3" key="1">
    <citation type="submission" date="2019-03" db="EMBL/GenBank/DDBJ databases">
        <authorList>
            <person name="He R.-H."/>
        </authorList>
    </citation>
    <scope>NUCLEOTIDE SEQUENCE [LARGE SCALE GENOMIC DNA]</scope>
    <source>
        <strain evidence="3">SH 714</strain>
    </source>
</reference>
<dbReference type="RefSeq" id="WP_134338815.1">
    <property type="nucleotide sequence ID" value="NZ_SOPW01000002.1"/>
</dbReference>
<protein>
    <submittedName>
        <fullName evidence="2">DUF2188 domain-containing protein</fullName>
    </submittedName>
</protein>
<proteinExistence type="predicted"/>
<dbReference type="OrthoDB" id="8858565at2"/>
<evidence type="ECO:0000313" key="3">
    <source>
        <dbReference type="Proteomes" id="UP000297975"/>
    </source>
</evidence>
<name>A0A4Y8IU50_9BACI</name>
<feature type="compositionally biased region" description="Basic and acidic residues" evidence="1">
    <location>
        <begin position="59"/>
        <end position="87"/>
    </location>
</feature>
<accession>A0A4Y8IU50</accession>
<dbReference type="AlphaFoldDB" id="A0A4Y8IU50"/>
<gene>
    <name evidence="2" type="ORF">E3U55_02880</name>
</gene>
<dbReference type="InterPro" id="IPR018691">
    <property type="entry name" value="DUF2188"/>
</dbReference>
<dbReference type="Pfam" id="PF09954">
    <property type="entry name" value="DUF2188"/>
    <property type="match status" value="1"/>
</dbReference>
<feature type="region of interest" description="Disordered" evidence="1">
    <location>
        <begin position="54"/>
        <end position="87"/>
    </location>
</feature>
<keyword evidence="3" id="KW-1185">Reference proteome</keyword>
<evidence type="ECO:0000313" key="2">
    <source>
        <dbReference type="EMBL" id="TFB24456.1"/>
    </source>
</evidence>
<organism evidence="2 3">
    <name type="scientific">Filobacillus milosensis</name>
    <dbReference type="NCBI Taxonomy" id="94137"/>
    <lineage>
        <taxon>Bacteria</taxon>
        <taxon>Bacillati</taxon>
        <taxon>Bacillota</taxon>
        <taxon>Bacilli</taxon>
        <taxon>Bacillales</taxon>
        <taxon>Bacillaceae</taxon>
        <taxon>Filobacillus</taxon>
    </lineage>
</organism>